<proteinExistence type="predicted"/>
<gene>
    <name evidence="3" type="ORF">SAY87_020482</name>
</gene>
<dbReference type="Gene3D" id="1.25.10.10">
    <property type="entry name" value="Leucine-rich Repeat Variant"/>
    <property type="match status" value="2"/>
</dbReference>
<comment type="caution">
    <text evidence="3">The sequence shown here is derived from an EMBL/GenBank/DDBJ whole genome shotgun (WGS) entry which is preliminary data.</text>
</comment>
<dbReference type="PANTHER" id="PTHR46043">
    <property type="entry name" value="ARM REPEAT SUPERFAMILY PROTEIN"/>
    <property type="match status" value="1"/>
</dbReference>
<dbReference type="InterPro" id="IPR011989">
    <property type="entry name" value="ARM-like"/>
</dbReference>
<dbReference type="Proteomes" id="UP001345219">
    <property type="component" value="Chromosome 16"/>
</dbReference>
<dbReference type="SMART" id="SM00185">
    <property type="entry name" value="ARM"/>
    <property type="match status" value="6"/>
</dbReference>
<dbReference type="InterPro" id="IPR000225">
    <property type="entry name" value="Armadillo"/>
</dbReference>
<dbReference type="SUPFAM" id="SSF48371">
    <property type="entry name" value="ARM repeat"/>
    <property type="match status" value="1"/>
</dbReference>
<evidence type="ECO:0000256" key="1">
    <source>
        <dbReference type="ARBA" id="ARBA00022737"/>
    </source>
</evidence>
<dbReference type="InterPro" id="IPR016024">
    <property type="entry name" value="ARM-type_fold"/>
</dbReference>
<dbReference type="AlphaFoldDB" id="A0AAN7PP56"/>
<name>A0AAN7PP56_9MYRT</name>
<evidence type="ECO:0000313" key="4">
    <source>
        <dbReference type="Proteomes" id="UP001345219"/>
    </source>
</evidence>
<evidence type="ECO:0000259" key="2">
    <source>
        <dbReference type="Pfam" id="PF23005"/>
    </source>
</evidence>
<dbReference type="Pfam" id="PF23005">
    <property type="entry name" value="DUF7032"/>
    <property type="match status" value="1"/>
</dbReference>
<keyword evidence="1" id="KW-0677">Repeat</keyword>
<dbReference type="InterPro" id="IPR054296">
    <property type="entry name" value="DUF7032"/>
</dbReference>
<sequence>MIESQKMVEDRGNELPITARSAEEWLLQAQRLVPSALEKAQEVKVFLTRWKTIVTKLEQVPMCLSDLSSHPCFSKNALCKEQLQGISATLRETIELAECCLGEKYEGKLKMQSDIDSLVGKLDLSLRDCQVLMKTGVLGEATLPLTMKRSSISEAHTSIKELLARLQIGNLEAKHRALDALLRVMMEDEKNLMAVIGRSNVAALVHLLTATTSSQIREKTVTVICCLVESGICEDWLVSESVIPSLIRLAESGSQLSKEKAMISLQKLSSSPEAAHSIAEHGGTSSLVELCSYHHNLALQSSAVCTLNNISAVPDAREILAREGLIEAAIHLLEHGSSFGPKECAAQCLQNMTSSNESFQRSVISKGGFGALLSYIESSPLPQEPAVGAVRNLVTMVSWEALLSAGLLQCLVHVIRFGSLAAQQAAASAICQVSVSGHDEAKKLIGEAGIIPLLINSLEKKSDILKEVSAQAISSLITVHQNYREVKRNDQSVPSLVQLLDPNPKNTAKKYAVLCLLRLSPNKKCRKVMVSYGAIGYLKKLKEMDVQGSKKLLERLERGTLRSLFT</sequence>
<reference evidence="3 4" key="1">
    <citation type="journal article" date="2023" name="Hortic Res">
        <title>Pangenome of water caltrop reveals structural variations and asymmetric subgenome divergence after allopolyploidization.</title>
        <authorList>
            <person name="Zhang X."/>
            <person name="Chen Y."/>
            <person name="Wang L."/>
            <person name="Yuan Y."/>
            <person name="Fang M."/>
            <person name="Shi L."/>
            <person name="Lu R."/>
            <person name="Comes H.P."/>
            <person name="Ma Y."/>
            <person name="Chen Y."/>
            <person name="Huang G."/>
            <person name="Zhou Y."/>
            <person name="Zheng Z."/>
            <person name="Qiu Y."/>
        </authorList>
    </citation>
    <scope>NUCLEOTIDE SEQUENCE [LARGE SCALE GENOMIC DNA]</scope>
    <source>
        <tissue evidence="3">Roots</tissue>
    </source>
</reference>
<organism evidence="3 4">
    <name type="scientific">Trapa incisa</name>
    <dbReference type="NCBI Taxonomy" id="236973"/>
    <lineage>
        <taxon>Eukaryota</taxon>
        <taxon>Viridiplantae</taxon>
        <taxon>Streptophyta</taxon>
        <taxon>Embryophyta</taxon>
        <taxon>Tracheophyta</taxon>
        <taxon>Spermatophyta</taxon>
        <taxon>Magnoliopsida</taxon>
        <taxon>eudicotyledons</taxon>
        <taxon>Gunneridae</taxon>
        <taxon>Pentapetalae</taxon>
        <taxon>rosids</taxon>
        <taxon>malvids</taxon>
        <taxon>Myrtales</taxon>
        <taxon>Lythraceae</taxon>
        <taxon>Trapa</taxon>
    </lineage>
</organism>
<accession>A0AAN7PP56</accession>
<feature type="domain" description="DUF7032" evidence="2">
    <location>
        <begin position="28"/>
        <end position="137"/>
    </location>
</feature>
<protein>
    <recommendedName>
        <fullName evidence="2">DUF7032 domain-containing protein</fullName>
    </recommendedName>
</protein>
<dbReference type="EMBL" id="JAXIOK010000016">
    <property type="protein sequence ID" value="KAK4751684.1"/>
    <property type="molecule type" value="Genomic_DNA"/>
</dbReference>
<keyword evidence="4" id="KW-1185">Reference proteome</keyword>
<evidence type="ECO:0000313" key="3">
    <source>
        <dbReference type="EMBL" id="KAK4751684.1"/>
    </source>
</evidence>
<dbReference type="PANTHER" id="PTHR46043:SF9">
    <property type="entry name" value="ARM REPEAT SUPERFAMILY PROTEIN"/>
    <property type="match status" value="1"/>
</dbReference>